<feature type="transmembrane region" description="Helical" evidence="8">
    <location>
        <begin position="268"/>
        <end position="288"/>
    </location>
</feature>
<keyword evidence="4" id="KW-0309">Germination</keyword>
<dbReference type="NCBIfam" id="TIGR00912">
    <property type="entry name" value="2A0309"/>
    <property type="match status" value="1"/>
</dbReference>
<keyword evidence="6 8" id="KW-1133">Transmembrane helix</keyword>
<dbReference type="AlphaFoldDB" id="A0A559J1B4"/>
<evidence type="ECO:0000256" key="4">
    <source>
        <dbReference type="ARBA" id="ARBA00022544"/>
    </source>
</evidence>
<dbReference type="PANTHER" id="PTHR34975">
    <property type="entry name" value="SPORE GERMINATION PROTEIN A2"/>
    <property type="match status" value="1"/>
</dbReference>
<feature type="transmembrane region" description="Helical" evidence="8">
    <location>
        <begin position="185"/>
        <end position="206"/>
    </location>
</feature>
<evidence type="ECO:0000256" key="7">
    <source>
        <dbReference type="ARBA" id="ARBA00023136"/>
    </source>
</evidence>
<feature type="transmembrane region" description="Helical" evidence="8">
    <location>
        <begin position="118"/>
        <end position="136"/>
    </location>
</feature>
<keyword evidence="5 8" id="KW-0812">Transmembrane</keyword>
<reference evidence="9 10" key="1">
    <citation type="submission" date="2019-07" db="EMBL/GenBank/DDBJ databases">
        <authorList>
            <person name="Kim J."/>
        </authorList>
    </citation>
    <scope>NUCLEOTIDE SEQUENCE [LARGE SCALE GENOMIC DNA]</scope>
    <source>
        <strain evidence="9 10">N4</strain>
    </source>
</reference>
<dbReference type="GO" id="GO:0016020">
    <property type="term" value="C:membrane"/>
    <property type="evidence" value="ECO:0007669"/>
    <property type="project" value="UniProtKB-SubCell"/>
</dbReference>
<sequence length="363" mass="40766">MGENGKISSLQLGYLIFTYLSGFATLYMLEIKMLGTDAWMSILFATLGSLLLLGILLYIQRQFPEQTIFEYTEQLVGKWIGKGFMIIFLYYCFELCMLTSKALTVFYTTAIMPKTPSYVFNLLIFIVTAYAAYLGLETIGRAAQIILPLAVISLTAVCVLIASLIDINPFLPMFQSSGKQIAYTSFSTYAFPFSKIIVFAAVFARVKDKKAVSRNSMIAIILAGIYFFSATYLTIGSIGPYLAEIKTYPFFTAISMVRIGDDIERFEIVSIGFWTMLVIFEGILALYVAMRCIQYLFSLPDTKWLHIPTALLLFGLSEKSFTNGSASIIEFDYTTYPYTSLIPSTIIPLVLLIMTILKKRAKK</sequence>
<feature type="transmembrane region" description="Helical" evidence="8">
    <location>
        <begin position="41"/>
        <end position="59"/>
    </location>
</feature>
<evidence type="ECO:0000256" key="6">
    <source>
        <dbReference type="ARBA" id="ARBA00022989"/>
    </source>
</evidence>
<dbReference type="EMBL" id="VNJK01000001">
    <property type="protein sequence ID" value="TVX93674.1"/>
    <property type="molecule type" value="Genomic_DNA"/>
</dbReference>
<dbReference type="InterPro" id="IPR004761">
    <property type="entry name" value="Spore_GerAB"/>
</dbReference>
<evidence type="ECO:0000256" key="5">
    <source>
        <dbReference type="ARBA" id="ARBA00022692"/>
    </source>
</evidence>
<keyword evidence="10" id="KW-1185">Reference proteome</keyword>
<comment type="subcellular location">
    <subcellularLocation>
        <location evidence="1">Membrane</location>
        <topology evidence="1">Multi-pass membrane protein</topology>
    </subcellularLocation>
</comment>
<evidence type="ECO:0000313" key="10">
    <source>
        <dbReference type="Proteomes" id="UP000318102"/>
    </source>
</evidence>
<feature type="transmembrane region" description="Helical" evidence="8">
    <location>
        <begin position="295"/>
        <end position="316"/>
    </location>
</feature>
<dbReference type="RefSeq" id="WP_144990385.1">
    <property type="nucleotide sequence ID" value="NZ_VNJK01000001.1"/>
</dbReference>
<feature type="transmembrane region" description="Helical" evidence="8">
    <location>
        <begin position="218"/>
        <end position="242"/>
    </location>
</feature>
<dbReference type="OrthoDB" id="2078716at2"/>
<feature type="transmembrane region" description="Helical" evidence="8">
    <location>
        <begin position="336"/>
        <end position="357"/>
    </location>
</feature>
<feature type="transmembrane region" description="Helical" evidence="8">
    <location>
        <begin position="88"/>
        <end position="112"/>
    </location>
</feature>
<dbReference type="Proteomes" id="UP000318102">
    <property type="component" value="Unassembled WGS sequence"/>
</dbReference>
<evidence type="ECO:0000256" key="2">
    <source>
        <dbReference type="ARBA" id="ARBA00007998"/>
    </source>
</evidence>
<evidence type="ECO:0000256" key="3">
    <source>
        <dbReference type="ARBA" id="ARBA00022448"/>
    </source>
</evidence>
<keyword evidence="7 8" id="KW-0472">Membrane</keyword>
<organism evidence="9 10">
    <name type="scientific">Paenibacillus agilis</name>
    <dbReference type="NCBI Taxonomy" id="3020863"/>
    <lineage>
        <taxon>Bacteria</taxon>
        <taxon>Bacillati</taxon>
        <taxon>Bacillota</taxon>
        <taxon>Bacilli</taxon>
        <taxon>Bacillales</taxon>
        <taxon>Paenibacillaceae</taxon>
        <taxon>Paenibacillus</taxon>
    </lineage>
</organism>
<gene>
    <name evidence="9" type="ORF">FPZ44_11770</name>
</gene>
<dbReference type="PANTHER" id="PTHR34975:SF2">
    <property type="entry name" value="SPORE GERMINATION PROTEIN A2"/>
    <property type="match status" value="1"/>
</dbReference>
<feature type="transmembrane region" description="Helical" evidence="8">
    <location>
        <begin position="12"/>
        <end position="29"/>
    </location>
</feature>
<evidence type="ECO:0000313" key="9">
    <source>
        <dbReference type="EMBL" id="TVX93674.1"/>
    </source>
</evidence>
<keyword evidence="3" id="KW-0813">Transport</keyword>
<dbReference type="Pfam" id="PF03845">
    <property type="entry name" value="Spore_permease"/>
    <property type="match status" value="1"/>
</dbReference>
<accession>A0A559J1B4</accession>
<comment type="caution">
    <text evidence="9">The sequence shown here is derived from an EMBL/GenBank/DDBJ whole genome shotgun (WGS) entry which is preliminary data.</text>
</comment>
<name>A0A559J1B4_9BACL</name>
<evidence type="ECO:0000256" key="8">
    <source>
        <dbReference type="SAM" id="Phobius"/>
    </source>
</evidence>
<evidence type="ECO:0000256" key="1">
    <source>
        <dbReference type="ARBA" id="ARBA00004141"/>
    </source>
</evidence>
<dbReference type="GO" id="GO:0009847">
    <property type="term" value="P:spore germination"/>
    <property type="evidence" value="ECO:0007669"/>
    <property type="project" value="InterPro"/>
</dbReference>
<comment type="similarity">
    <text evidence="2">Belongs to the amino acid-polyamine-organocation (APC) superfamily. Spore germination protein (SGP) (TC 2.A.3.9) family.</text>
</comment>
<proteinExistence type="inferred from homology"/>
<feature type="transmembrane region" description="Helical" evidence="8">
    <location>
        <begin position="145"/>
        <end position="165"/>
    </location>
</feature>
<protein>
    <submittedName>
        <fullName evidence="9">GerAB/ArcD/ProY family transporter</fullName>
    </submittedName>
</protein>